<comment type="caution">
    <text evidence="1">The sequence shown here is derived from an EMBL/GenBank/DDBJ whole genome shotgun (WGS) entry which is preliminary data.</text>
</comment>
<dbReference type="EMBL" id="AZFF01000005">
    <property type="protein sequence ID" value="KRL56188.1"/>
    <property type="molecule type" value="Genomic_DNA"/>
</dbReference>
<evidence type="ECO:0000313" key="2">
    <source>
        <dbReference type="Proteomes" id="UP000051999"/>
    </source>
</evidence>
<dbReference type="OrthoDB" id="2315652at2"/>
<name>A0A0R1RHJ3_9LACO</name>
<accession>A0A0R1RHJ3</accession>
<dbReference type="AlphaFoldDB" id="A0A0R1RHJ3"/>
<gene>
    <name evidence="1" type="ORF">FD35_GL002230</name>
</gene>
<reference evidence="1 2" key="1">
    <citation type="journal article" date="2015" name="Genome Announc.">
        <title>Expanding the biotechnology potential of lactobacilli through comparative genomics of 213 strains and associated genera.</title>
        <authorList>
            <person name="Sun Z."/>
            <person name="Harris H.M."/>
            <person name="McCann A."/>
            <person name="Guo C."/>
            <person name="Argimon S."/>
            <person name="Zhang W."/>
            <person name="Yang X."/>
            <person name="Jeffery I.B."/>
            <person name="Cooney J.C."/>
            <person name="Kagawa T.F."/>
            <person name="Liu W."/>
            <person name="Song Y."/>
            <person name="Salvetti E."/>
            <person name="Wrobel A."/>
            <person name="Rasinkangas P."/>
            <person name="Parkhill J."/>
            <person name="Rea M.C."/>
            <person name="O'Sullivan O."/>
            <person name="Ritari J."/>
            <person name="Douillard F.P."/>
            <person name="Paul Ross R."/>
            <person name="Yang R."/>
            <person name="Briner A.E."/>
            <person name="Felis G.E."/>
            <person name="de Vos W.M."/>
            <person name="Barrangou R."/>
            <person name="Klaenhammer T.R."/>
            <person name="Caufield P.W."/>
            <person name="Cui Y."/>
            <person name="Zhang H."/>
            <person name="O'Toole P.W."/>
        </authorList>
    </citation>
    <scope>NUCLEOTIDE SEQUENCE [LARGE SCALE GENOMIC DNA]</scope>
    <source>
        <strain evidence="1 2">DSM 15814</strain>
    </source>
</reference>
<protein>
    <submittedName>
        <fullName evidence="1">Uncharacterized protein</fullName>
    </submittedName>
</protein>
<sequence>MQYVTPLSQADKKRFHQRKVTVDAPLANVKNLMDQHLTGLISGRQFDLLSFLNNVFACQLQTFALTENYNLLEQRENEDNLKQFSENSQALHQQLASLMDKESSLLKDYELLHEQVRANYYAAEPDDLASKQLNGTATNLELAFHALLGMSADTQWLMEVGMQTLRLLNPALTTTMIQQISASIMMLVEQSDDVE</sequence>
<dbReference type="STRING" id="1114972.FD35_GL002230"/>
<evidence type="ECO:0000313" key="1">
    <source>
        <dbReference type="EMBL" id="KRL56188.1"/>
    </source>
</evidence>
<proteinExistence type="predicted"/>
<dbReference type="Proteomes" id="UP000051999">
    <property type="component" value="Unassembled WGS sequence"/>
</dbReference>
<organism evidence="1 2">
    <name type="scientific">Furfurilactobacillus rossiae DSM 15814</name>
    <dbReference type="NCBI Taxonomy" id="1114972"/>
    <lineage>
        <taxon>Bacteria</taxon>
        <taxon>Bacillati</taxon>
        <taxon>Bacillota</taxon>
        <taxon>Bacilli</taxon>
        <taxon>Lactobacillales</taxon>
        <taxon>Lactobacillaceae</taxon>
        <taxon>Furfurilactobacillus</taxon>
    </lineage>
</organism>
<dbReference type="PATRIC" id="fig|1114972.6.peg.2283"/>
<keyword evidence="2" id="KW-1185">Reference proteome</keyword>
<dbReference type="RefSeq" id="WP_017262862.1">
    <property type="nucleotide sequence ID" value="NZ_AUAW01000006.1"/>
</dbReference>